<accession>A0A942T2E5</accession>
<dbReference type="RefSeq" id="WP_213144110.1">
    <property type="nucleotide sequence ID" value="NZ_JAGYPE020000022.1"/>
</dbReference>
<keyword evidence="3" id="KW-1185">Reference proteome</keyword>
<dbReference type="EMBL" id="JAGYPE020000022">
    <property type="protein sequence ID" value="MCH6266564.1"/>
    <property type="molecule type" value="Genomic_DNA"/>
</dbReference>
<dbReference type="Pfam" id="PF03682">
    <property type="entry name" value="UPF0158"/>
    <property type="match status" value="1"/>
</dbReference>
<dbReference type="InterPro" id="IPR005361">
    <property type="entry name" value="UPF0158"/>
</dbReference>
<evidence type="ECO:0000313" key="2">
    <source>
        <dbReference type="EMBL" id="MCH6266564.1"/>
    </source>
</evidence>
<evidence type="ECO:0000313" key="3">
    <source>
        <dbReference type="Proteomes" id="UP000677265"/>
    </source>
</evidence>
<organism evidence="1">
    <name type="scientific">Neobacillus citreus</name>
    <dbReference type="NCBI Taxonomy" id="2833578"/>
    <lineage>
        <taxon>Bacteria</taxon>
        <taxon>Bacillati</taxon>
        <taxon>Bacillota</taxon>
        <taxon>Bacilli</taxon>
        <taxon>Bacillales</taxon>
        <taxon>Bacillaceae</taxon>
        <taxon>Neobacillus</taxon>
    </lineage>
</organism>
<gene>
    <name evidence="2" type="ORF">KHB02_013625</name>
    <name evidence="1" type="ORF">KHB02_22685</name>
</gene>
<dbReference type="Proteomes" id="UP000677265">
    <property type="component" value="Unassembled WGS sequence"/>
</dbReference>
<comment type="caution">
    <text evidence="1">The sequence shown here is derived from an EMBL/GenBank/DDBJ whole genome shotgun (WGS) entry which is preliminary data.</text>
</comment>
<dbReference type="AlphaFoldDB" id="A0A942T2E5"/>
<name>A0A942T2E5_9BACI</name>
<proteinExistence type="predicted"/>
<dbReference type="EMBL" id="JAGYPE010000004">
    <property type="protein sequence ID" value="MBS4184205.1"/>
    <property type="molecule type" value="Genomic_DNA"/>
</dbReference>
<reference evidence="1" key="1">
    <citation type="submission" date="2021-05" db="EMBL/GenBank/DDBJ databases">
        <title>Novel Bacillus species.</title>
        <authorList>
            <person name="Liu G."/>
        </authorList>
    </citation>
    <scope>NUCLEOTIDE SEQUENCE</scope>
    <source>
        <strain evidence="1 3">FJAT-50051</strain>
    </source>
</reference>
<protein>
    <submittedName>
        <fullName evidence="2">UPF0158 family protein</fullName>
    </submittedName>
</protein>
<evidence type="ECO:0000313" key="1">
    <source>
        <dbReference type="EMBL" id="MBS4184205.1"/>
    </source>
</evidence>
<sequence length="135" mass="15922">MNLLDELIDTYLTNNIGQSYLDLETKQVVYDGDPLITGEEGIDWDDEENIDRYVEIPSIESFQAFRLMELFAAQVNDDKKSDPLFQALSSSHRPFRKFKDGLIEAGLETEWYAFEYQYAKKEMEDWLEFLEKKEV</sequence>